<evidence type="ECO:0000313" key="4">
    <source>
        <dbReference type="EMBL" id="TFK31599.1"/>
    </source>
</evidence>
<comment type="similarity">
    <text evidence="1">Belongs to the AB hydrolase superfamily. AB hydrolase 2 family.</text>
</comment>
<dbReference type="GO" id="GO:0052689">
    <property type="term" value="F:carboxylic ester hydrolase activity"/>
    <property type="evidence" value="ECO:0007669"/>
    <property type="project" value="TreeGrafter"/>
</dbReference>
<dbReference type="AlphaFoldDB" id="A0A5C3LEP2"/>
<evidence type="ECO:0000256" key="1">
    <source>
        <dbReference type="ARBA" id="ARBA00006499"/>
    </source>
</evidence>
<reference evidence="4 5" key="1">
    <citation type="journal article" date="2019" name="Nat. Ecol. Evol.">
        <title>Megaphylogeny resolves global patterns of mushroom evolution.</title>
        <authorList>
            <person name="Varga T."/>
            <person name="Krizsan K."/>
            <person name="Foldi C."/>
            <person name="Dima B."/>
            <person name="Sanchez-Garcia M."/>
            <person name="Sanchez-Ramirez S."/>
            <person name="Szollosi G.J."/>
            <person name="Szarkandi J.G."/>
            <person name="Papp V."/>
            <person name="Albert L."/>
            <person name="Andreopoulos W."/>
            <person name="Angelini C."/>
            <person name="Antonin V."/>
            <person name="Barry K.W."/>
            <person name="Bougher N.L."/>
            <person name="Buchanan P."/>
            <person name="Buyck B."/>
            <person name="Bense V."/>
            <person name="Catcheside P."/>
            <person name="Chovatia M."/>
            <person name="Cooper J."/>
            <person name="Damon W."/>
            <person name="Desjardin D."/>
            <person name="Finy P."/>
            <person name="Geml J."/>
            <person name="Haridas S."/>
            <person name="Hughes K."/>
            <person name="Justo A."/>
            <person name="Karasinski D."/>
            <person name="Kautmanova I."/>
            <person name="Kiss B."/>
            <person name="Kocsube S."/>
            <person name="Kotiranta H."/>
            <person name="LaButti K.M."/>
            <person name="Lechner B.E."/>
            <person name="Liimatainen K."/>
            <person name="Lipzen A."/>
            <person name="Lukacs Z."/>
            <person name="Mihaltcheva S."/>
            <person name="Morgado L.N."/>
            <person name="Niskanen T."/>
            <person name="Noordeloos M.E."/>
            <person name="Ohm R.A."/>
            <person name="Ortiz-Santana B."/>
            <person name="Ovrebo C."/>
            <person name="Racz N."/>
            <person name="Riley R."/>
            <person name="Savchenko A."/>
            <person name="Shiryaev A."/>
            <person name="Soop K."/>
            <person name="Spirin V."/>
            <person name="Szebenyi C."/>
            <person name="Tomsovsky M."/>
            <person name="Tulloss R.E."/>
            <person name="Uehling J."/>
            <person name="Grigoriev I.V."/>
            <person name="Vagvolgyi C."/>
            <person name="Papp T."/>
            <person name="Martin F.M."/>
            <person name="Miettinen O."/>
            <person name="Hibbett D.S."/>
            <person name="Nagy L.G."/>
        </authorList>
    </citation>
    <scope>NUCLEOTIDE SEQUENCE [LARGE SCALE GENOMIC DNA]</scope>
    <source>
        <strain evidence="4 5">CBS 166.37</strain>
    </source>
</reference>
<dbReference type="Pfam" id="PF02230">
    <property type="entry name" value="Abhydrolase_2"/>
    <property type="match status" value="1"/>
</dbReference>
<dbReference type="SUPFAM" id="SSF53474">
    <property type="entry name" value="alpha/beta-Hydrolases"/>
    <property type="match status" value="1"/>
</dbReference>
<feature type="region of interest" description="Disordered" evidence="2">
    <location>
        <begin position="1"/>
        <end position="24"/>
    </location>
</feature>
<accession>A0A5C3LEP2</accession>
<dbReference type="GO" id="GO:0005737">
    <property type="term" value="C:cytoplasm"/>
    <property type="evidence" value="ECO:0007669"/>
    <property type="project" value="TreeGrafter"/>
</dbReference>
<evidence type="ECO:0000313" key="5">
    <source>
        <dbReference type="Proteomes" id="UP000308652"/>
    </source>
</evidence>
<dbReference type="GO" id="GO:0008474">
    <property type="term" value="F:palmitoyl-(protein) hydrolase activity"/>
    <property type="evidence" value="ECO:0007669"/>
    <property type="project" value="TreeGrafter"/>
</dbReference>
<dbReference type="OrthoDB" id="437457at2759"/>
<dbReference type="InterPro" id="IPR003140">
    <property type="entry name" value="PLipase/COase/thioEstase"/>
</dbReference>
<dbReference type="PANTHER" id="PTHR10655">
    <property type="entry name" value="LYSOPHOSPHOLIPASE-RELATED"/>
    <property type="match status" value="1"/>
</dbReference>
<dbReference type="PANTHER" id="PTHR10655:SF67">
    <property type="entry name" value="PHOSPHOLIPASE_CARBOXYLESTERASE SUPERFAMILY (AFU_ORTHOLOGUE AFUA_5G09340)"/>
    <property type="match status" value="1"/>
</dbReference>
<protein>
    <recommendedName>
        <fullName evidence="3">Phospholipase/carboxylesterase/thioesterase domain-containing protein</fullName>
    </recommendedName>
</protein>
<dbReference type="Gene3D" id="3.40.50.1820">
    <property type="entry name" value="alpha/beta hydrolase"/>
    <property type="match status" value="1"/>
</dbReference>
<organism evidence="4 5">
    <name type="scientific">Crucibulum laeve</name>
    <dbReference type="NCBI Taxonomy" id="68775"/>
    <lineage>
        <taxon>Eukaryota</taxon>
        <taxon>Fungi</taxon>
        <taxon>Dikarya</taxon>
        <taxon>Basidiomycota</taxon>
        <taxon>Agaricomycotina</taxon>
        <taxon>Agaricomycetes</taxon>
        <taxon>Agaricomycetidae</taxon>
        <taxon>Agaricales</taxon>
        <taxon>Agaricineae</taxon>
        <taxon>Nidulariaceae</taxon>
        <taxon>Crucibulum</taxon>
    </lineage>
</organism>
<dbReference type="EMBL" id="ML213728">
    <property type="protein sequence ID" value="TFK31599.1"/>
    <property type="molecule type" value="Genomic_DNA"/>
</dbReference>
<sequence length="279" mass="30682">MTDIHIHESSASSSSSPPRVKTPPKTKAFPVPFFYSPSDDGTDENLLILLHGLGDTHIPFSKLGMQLKLPQTAVLALRASEQVPFLYEESYQWYQSFDDLGEMIERPNPTVGIDLLSKVVDYLVKECKWPPNRIHFFGFAQGGSMASEFGVHWWRQQLQSTKVLPASGDSMSTPPVLSALGSIISISGPLLSYPTLSTLCPTPVLVVHRPPPAEPSLPAGSLTAFKKAYHSVSQVKLSAKGAGMPSSKEEWEPIMRFWSEKLGRRQVEGLYEVISGLST</sequence>
<dbReference type="InterPro" id="IPR050565">
    <property type="entry name" value="LYPA1-2/EST-like"/>
</dbReference>
<dbReference type="InterPro" id="IPR029058">
    <property type="entry name" value="AB_hydrolase_fold"/>
</dbReference>
<keyword evidence="5" id="KW-1185">Reference proteome</keyword>
<gene>
    <name evidence="4" type="ORF">BDQ12DRAFT_618622</name>
</gene>
<proteinExistence type="inferred from homology"/>
<evidence type="ECO:0000256" key="2">
    <source>
        <dbReference type="SAM" id="MobiDB-lite"/>
    </source>
</evidence>
<name>A0A5C3LEP2_9AGAR</name>
<feature type="domain" description="Phospholipase/carboxylesterase/thioesterase" evidence="3">
    <location>
        <begin position="42"/>
        <end position="150"/>
    </location>
</feature>
<evidence type="ECO:0000259" key="3">
    <source>
        <dbReference type="Pfam" id="PF02230"/>
    </source>
</evidence>
<dbReference type="STRING" id="68775.A0A5C3LEP2"/>
<dbReference type="Proteomes" id="UP000308652">
    <property type="component" value="Unassembled WGS sequence"/>
</dbReference>